<dbReference type="EMBL" id="KL597537">
    <property type="protein sequence ID" value="KER18903.1"/>
    <property type="molecule type" value="Genomic_DNA"/>
</dbReference>
<keyword evidence="2" id="KW-1185">Reference proteome</keyword>
<dbReference type="GeneID" id="20326273"/>
<gene>
    <name evidence="1" type="ORF">T265_12105</name>
</gene>
<dbReference type="CTD" id="20326273"/>
<protein>
    <submittedName>
        <fullName evidence="1">Uncharacterized protein</fullName>
    </submittedName>
</protein>
<accession>A0A074YW45</accession>
<sequence length="155" mass="17189">MGLSFGGGMIHSKTGLIDWPNRLAAKAHLTEVDENQLDCDRSLSRPSTSVGPSKTLWQTNVKDAHSHLGKYEKVILENKTSCLAKTGPHQLAELEIAIGRRADRTAMETKLRKLTRDKKHNWDTWIEILSGRHTAGILGSKSYLAANSAEPNKNF</sequence>
<dbReference type="RefSeq" id="XP_009177350.1">
    <property type="nucleotide sequence ID" value="XM_009179086.1"/>
</dbReference>
<dbReference type="Proteomes" id="UP000054324">
    <property type="component" value="Unassembled WGS sequence"/>
</dbReference>
<proteinExistence type="predicted"/>
<evidence type="ECO:0000313" key="2">
    <source>
        <dbReference type="Proteomes" id="UP000054324"/>
    </source>
</evidence>
<evidence type="ECO:0000313" key="1">
    <source>
        <dbReference type="EMBL" id="KER18903.1"/>
    </source>
</evidence>
<name>A0A074YW45_OPIVI</name>
<dbReference type="KEGG" id="ovi:T265_12105"/>
<organism evidence="1 2">
    <name type="scientific">Opisthorchis viverrini</name>
    <name type="common">Southeast Asian liver fluke</name>
    <dbReference type="NCBI Taxonomy" id="6198"/>
    <lineage>
        <taxon>Eukaryota</taxon>
        <taxon>Metazoa</taxon>
        <taxon>Spiralia</taxon>
        <taxon>Lophotrochozoa</taxon>
        <taxon>Platyhelminthes</taxon>
        <taxon>Trematoda</taxon>
        <taxon>Digenea</taxon>
        <taxon>Opisthorchiida</taxon>
        <taxon>Opisthorchiata</taxon>
        <taxon>Opisthorchiidae</taxon>
        <taxon>Opisthorchis</taxon>
    </lineage>
</organism>
<reference evidence="1 2" key="1">
    <citation type="submission" date="2013-11" db="EMBL/GenBank/DDBJ databases">
        <title>Opisthorchis viverrini - life in the bile duct.</title>
        <authorList>
            <person name="Young N.D."/>
            <person name="Nagarajan N."/>
            <person name="Lin S.J."/>
            <person name="Korhonen P.K."/>
            <person name="Jex A.R."/>
            <person name="Hall R.S."/>
            <person name="Safavi-Hemami H."/>
            <person name="Kaewkong W."/>
            <person name="Bertrand D."/>
            <person name="Gao S."/>
            <person name="Seet Q."/>
            <person name="Wongkham S."/>
            <person name="Teh B.T."/>
            <person name="Wongkham C."/>
            <person name="Intapan P.M."/>
            <person name="Maleewong W."/>
            <person name="Yang X."/>
            <person name="Hu M."/>
            <person name="Wang Z."/>
            <person name="Hofmann A."/>
            <person name="Sternberg P.W."/>
            <person name="Tan P."/>
            <person name="Wang J."/>
            <person name="Gasser R.B."/>
        </authorList>
    </citation>
    <scope>NUCLEOTIDE SEQUENCE [LARGE SCALE GENOMIC DNA]</scope>
</reference>
<dbReference type="AlphaFoldDB" id="A0A074YW45"/>